<name>A0ABZ1NKX7_STRVL</name>
<organism evidence="1 2">
    <name type="scientific">Streptomyces violaceus</name>
    <name type="common">Streptomyces venezuelae</name>
    <dbReference type="NCBI Taxonomy" id="1936"/>
    <lineage>
        <taxon>Bacteria</taxon>
        <taxon>Bacillati</taxon>
        <taxon>Actinomycetota</taxon>
        <taxon>Actinomycetes</taxon>
        <taxon>Kitasatosporales</taxon>
        <taxon>Streptomycetaceae</taxon>
        <taxon>Streptomyces</taxon>
    </lineage>
</organism>
<proteinExistence type="predicted"/>
<evidence type="ECO:0000313" key="1">
    <source>
        <dbReference type="EMBL" id="WUG92364.1"/>
    </source>
</evidence>
<evidence type="ECO:0000313" key="2">
    <source>
        <dbReference type="Proteomes" id="UP001341259"/>
    </source>
</evidence>
<protein>
    <submittedName>
        <fullName evidence="1">Uncharacterized protein</fullName>
    </submittedName>
</protein>
<keyword evidence="2" id="KW-1185">Reference proteome</keyword>
<dbReference type="EMBL" id="CP107906">
    <property type="protein sequence ID" value="WUG92364.1"/>
    <property type="molecule type" value="Genomic_DNA"/>
</dbReference>
<sequence length="84" mass="9821">MADSPDSPFSPYDEQLRAIPDLQERWTAFVELSKQLERDLEAFRRRHRQEIATGLKDGERTWKEIGDIMGGVTYQRAHQFGRGK</sequence>
<accession>A0ABZ1NKX7</accession>
<reference evidence="1 2" key="1">
    <citation type="submission" date="2022-10" db="EMBL/GenBank/DDBJ databases">
        <title>The complete genomes of actinobacterial strains from the NBC collection.</title>
        <authorList>
            <person name="Joergensen T.S."/>
            <person name="Alvarez Arevalo M."/>
            <person name="Sterndorff E.B."/>
            <person name="Faurdal D."/>
            <person name="Vuksanovic O."/>
            <person name="Mourched A.-S."/>
            <person name="Charusanti P."/>
            <person name="Shaw S."/>
            <person name="Blin K."/>
            <person name="Weber T."/>
        </authorList>
    </citation>
    <scope>NUCLEOTIDE SEQUENCE [LARGE SCALE GENOMIC DNA]</scope>
    <source>
        <strain evidence="1 2">NBC_00456</strain>
    </source>
</reference>
<dbReference type="Proteomes" id="UP001341259">
    <property type="component" value="Chromosome"/>
</dbReference>
<dbReference type="RefSeq" id="WP_328336786.1">
    <property type="nucleotide sequence ID" value="NZ_CP107906.1"/>
</dbReference>
<gene>
    <name evidence="1" type="ORF">OHB29_04610</name>
</gene>